<protein>
    <submittedName>
        <fullName evidence="1">Uncharacterized protein</fullName>
    </submittedName>
</protein>
<evidence type="ECO:0000313" key="1">
    <source>
        <dbReference type="EMBL" id="MDJ1495714.1"/>
    </source>
</evidence>
<organism evidence="1 2">
    <name type="scientific">Xanthocytophaga flava</name>
    <dbReference type="NCBI Taxonomy" id="3048013"/>
    <lineage>
        <taxon>Bacteria</taxon>
        <taxon>Pseudomonadati</taxon>
        <taxon>Bacteroidota</taxon>
        <taxon>Cytophagia</taxon>
        <taxon>Cytophagales</taxon>
        <taxon>Rhodocytophagaceae</taxon>
        <taxon>Xanthocytophaga</taxon>
    </lineage>
</organism>
<accession>A0ABT7CST9</accession>
<dbReference type="RefSeq" id="WP_313999991.1">
    <property type="nucleotide sequence ID" value="NZ_JASJOT010000016.1"/>
</dbReference>
<keyword evidence="2" id="KW-1185">Reference proteome</keyword>
<sequence length="94" mass="11281">MEENHSDKVITNELIANLKNRMEDDLYLQSNHLEAVVLDEEKMAEYNEVFADIVAAKRKELYQLRHRNEFDDEVIRKEEAWIDLEQEKINHSVH</sequence>
<name>A0ABT7CST9_9BACT</name>
<proteinExistence type="predicted"/>
<gene>
    <name evidence="1" type="ORF">QNI19_22450</name>
</gene>
<comment type="caution">
    <text evidence="1">The sequence shown here is derived from an EMBL/GenBank/DDBJ whole genome shotgun (WGS) entry which is preliminary data.</text>
</comment>
<reference evidence="1 2" key="1">
    <citation type="submission" date="2023-05" db="EMBL/GenBank/DDBJ databases">
        <authorList>
            <person name="Zhang X."/>
        </authorList>
    </citation>
    <scope>NUCLEOTIDE SEQUENCE [LARGE SCALE GENOMIC DNA]</scope>
    <source>
        <strain evidence="1 2">DM2B3-1</strain>
    </source>
</reference>
<dbReference type="Proteomes" id="UP001228581">
    <property type="component" value="Unassembled WGS sequence"/>
</dbReference>
<evidence type="ECO:0000313" key="2">
    <source>
        <dbReference type="Proteomes" id="UP001228581"/>
    </source>
</evidence>
<dbReference type="EMBL" id="JASJOT010000016">
    <property type="protein sequence ID" value="MDJ1495714.1"/>
    <property type="molecule type" value="Genomic_DNA"/>
</dbReference>